<dbReference type="PROSITE" id="PS50041">
    <property type="entry name" value="C_TYPE_LECTIN_2"/>
    <property type="match status" value="1"/>
</dbReference>
<dbReference type="SUPFAM" id="SSF56436">
    <property type="entry name" value="C-type lectin-like"/>
    <property type="match status" value="1"/>
</dbReference>
<name>A0AAU9VLN3_9CNID</name>
<evidence type="ECO:0000256" key="1">
    <source>
        <dbReference type="ARBA" id="ARBA00023157"/>
    </source>
</evidence>
<keyword evidence="1" id="KW-1015">Disulfide bond</keyword>
<dbReference type="InterPro" id="IPR016187">
    <property type="entry name" value="CTDL_fold"/>
</dbReference>
<dbReference type="Gene3D" id="3.10.100.10">
    <property type="entry name" value="Mannose-Binding Protein A, subunit A"/>
    <property type="match status" value="1"/>
</dbReference>
<protein>
    <recommendedName>
        <fullName evidence="2">C-type lectin domain-containing protein</fullName>
    </recommendedName>
</protein>
<reference evidence="3 4" key="1">
    <citation type="submission" date="2022-05" db="EMBL/GenBank/DDBJ databases">
        <authorList>
            <consortium name="Genoscope - CEA"/>
            <person name="William W."/>
        </authorList>
    </citation>
    <scope>NUCLEOTIDE SEQUENCE [LARGE SCALE GENOMIC DNA]</scope>
</reference>
<dbReference type="CDD" id="cd00037">
    <property type="entry name" value="CLECT"/>
    <property type="match status" value="1"/>
</dbReference>
<feature type="domain" description="C-type lectin" evidence="2">
    <location>
        <begin position="61"/>
        <end position="174"/>
    </location>
</feature>
<organism evidence="3 4">
    <name type="scientific">Pocillopora meandrina</name>
    <dbReference type="NCBI Taxonomy" id="46732"/>
    <lineage>
        <taxon>Eukaryota</taxon>
        <taxon>Metazoa</taxon>
        <taxon>Cnidaria</taxon>
        <taxon>Anthozoa</taxon>
        <taxon>Hexacorallia</taxon>
        <taxon>Scleractinia</taxon>
        <taxon>Astrocoeniina</taxon>
        <taxon>Pocilloporidae</taxon>
        <taxon>Pocillopora</taxon>
    </lineage>
</organism>
<dbReference type="InterPro" id="IPR050111">
    <property type="entry name" value="C-type_lectin/snaclec_domain"/>
</dbReference>
<gene>
    <name evidence="3" type="ORF">PMEA_00000909</name>
</gene>
<comment type="caution">
    <text evidence="3">The sequence shown here is derived from an EMBL/GenBank/DDBJ whole genome shotgun (WGS) entry which is preliminary data.</text>
</comment>
<dbReference type="InterPro" id="IPR001304">
    <property type="entry name" value="C-type_lectin-like"/>
</dbReference>
<dbReference type="InterPro" id="IPR018378">
    <property type="entry name" value="C-type_lectin_CS"/>
</dbReference>
<dbReference type="EMBL" id="CALNXJ010000001">
    <property type="protein sequence ID" value="CAH3032058.1"/>
    <property type="molecule type" value="Genomic_DNA"/>
</dbReference>
<sequence>MMASDKYVSSKSFQENATSHHFSIMTPCLAEPCKNGGMCKPNYGDGNYEYVCNLTDGWKKFNLSCYKFFNVKTKWDKAKQHCSDLGSILVTIHSLEENQFVASLAPTNTTIWIGASDTVLEGTWVWLDGENWGGYANWGGSNPNNSRGKENCALTVNGKWNDVDCNLSRTYVCKTKN</sequence>
<evidence type="ECO:0000313" key="4">
    <source>
        <dbReference type="Proteomes" id="UP001159428"/>
    </source>
</evidence>
<accession>A0AAU9VLN3</accession>
<dbReference type="Pfam" id="PF00059">
    <property type="entry name" value="Lectin_C"/>
    <property type="match status" value="1"/>
</dbReference>
<dbReference type="SMART" id="SM00034">
    <property type="entry name" value="CLECT"/>
    <property type="match status" value="1"/>
</dbReference>
<evidence type="ECO:0000313" key="3">
    <source>
        <dbReference type="EMBL" id="CAH3032058.1"/>
    </source>
</evidence>
<proteinExistence type="predicted"/>
<dbReference type="PROSITE" id="PS00615">
    <property type="entry name" value="C_TYPE_LECTIN_1"/>
    <property type="match status" value="1"/>
</dbReference>
<dbReference type="Proteomes" id="UP001159428">
    <property type="component" value="Unassembled WGS sequence"/>
</dbReference>
<dbReference type="InterPro" id="IPR016186">
    <property type="entry name" value="C-type_lectin-like/link_sf"/>
</dbReference>
<evidence type="ECO:0000259" key="2">
    <source>
        <dbReference type="PROSITE" id="PS50041"/>
    </source>
</evidence>
<dbReference type="PANTHER" id="PTHR22803">
    <property type="entry name" value="MANNOSE, PHOSPHOLIPASE, LECTIN RECEPTOR RELATED"/>
    <property type="match status" value="1"/>
</dbReference>
<keyword evidence="4" id="KW-1185">Reference proteome</keyword>
<dbReference type="AlphaFoldDB" id="A0AAU9VLN3"/>